<name>A0ABW2A3C3_9GAMM</name>
<feature type="active site" description="Proton acceptor" evidence="8">
    <location>
        <position position="60"/>
    </location>
</feature>
<dbReference type="SUPFAM" id="SSF51366">
    <property type="entry name" value="Ribulose-phoshate binding barrel"/>
    <property type="match status" value="1"/>
</dbReference>
<dbReference type="InterPro" id="IPR011060">
    <property type="entry name" value="RibuloseP-bd_barrel"/>
</dbReference>
<keyword evidence="6 8" id="KW-0456">Lyase</keyword>
<evidence type="ECO:0000256" key="2">
    <source>
        <dbReference type="ARBA" id="ARBA00011270"/>
    </source>
</evidence>
<keyword evidence="4 8" id="KW-0822">Tryptophan biosynthesis</keyword>
<comment type="similarity">
    <text evidence="8 9">Belongs to the TrpA family.</text>
</comment>
<protein>
    <recommendedName>
        <fullName evidence="8">Tryptophan synthase alpha chain</fullName>
        <ecNumber evidence="8">4.2.1.20</ecNumber>
    </recommendedName>
</protein>
<dbReference type="EC" id="4.2.1.20" evidence="8"/>
<evidence type="ECO:0000256" key="6">
    <source>
        <dbReference type="ARBA" id="ARBA00023239"/>
    </source>
</evidence>
<comment type="function">
    <text evidence="8">The alpha subunit is responsible for the aldol cleavage of indoleglycerol phosphate to indole and glyceraldehyde 3-phosphate.</text>
</comment>
<dbReference type="CDD" id="cd04724">
    <property type="entry name" value="Tryptophan_synthase_alpha"/>
    <property type="match status" value="1"/>
</dbReference>
<dbReference type="PANTHER" id="PTHR43406:SF1">
    <property type="entry name" value="TRYPTOPHAN SYNTHASE ALPHA CHAIN, CHLOROPLASTIC"/>
    <property type="match status" value="1"/>
</dbReference>
<keyword evidence="11" id="KW-1185">Reference proteome</keyword>
<dbReference type="EMBL" id="JBHSWE010000001">
    <property type="protein sequence ID" value="MFC6671977.1"/>
    <property type="molecule type" value="Genomic_DNA"/>
</dbReference>
<organism evidence="10 11">
    <name type="scientific">Marinobacterium aestuariivivens</name>
    <dbReference type="NCBI Taxonomy" id="1698799"/>
    <lineage>
        <taxon>Bacteria</taxon>
        <taxon>Pseudomonadati</taxon>
        <taxon>Pseudomonadota</taxon>
        <taxon>Gammaproteobacteria</taxon>
        <taxon>Oceanospirillales</taxon>
        <taxon>Oceanospirillaceae</taxon>
        <taxon>Marinobacterium</taxon>
    </lineage>
</organism>
<dbReference type="HAMAP" id="MF_00131">
    <property type="entry name" value="Trp_synth_alpha"/>
    <property type="match status" value="1"/>
</dbReference>
<evidence type="ECO:0000256" key="3">
    <source>
        <dbReference type="ARBA" id="ARBA00022605"/>
    </source>
</evidence>
<evidence type="ECO:0000256" key="7">
    <source>
        <dbReference type="ARBA" id="ARBA00049047"/>
    </source>
</evidence>
<gene>
    <name evidence="8 10" type="primary">trpA</name>
    <name evidence="10" type="ORF">ACFQDL_19340</name>
</gene>
<evidence type="ECO:0000256" key="8">
    <source>
        <dbReference type="HAMAP-Rule" id="MF_00131"/>
    </source>
</evidence>
<evidence type="ECO:0000256" key="4">
    <source>
        <dbReference type="ARBA" id="ARBA00022822"/>
    </source>
</evidence>
<reference evidence="11" key="1">
    <citation type="journal article" date="2019" name="Int. J. Syst. Evol. Microbiol.">
        <title>The Global Catalogue of Microorganisms (GCM) 10K type strain sequencing project: providing services to taxonomists for standard genome sequencing and annotation.</title>
        <authorList>
            <consortium name="The Broad Institute Genomics Platform"/>
            <consortium name="The Broad Institute Genome Sequencing Center for Infectious Disease"/>
            <person name="Wu L."/>
            <person name="Ma J."/>
        </authorList>
    </citation>
    <scope>NUCLEOTIDE SEQUENCE [LARGE SCALE GENOMIC DNA]</scope>
    <source>
        <strain evidence="11">NBRC 111756</strain>
    </source>
</reference>
<dbReference type="InterPro" id="IPR013785">
    <property type="entry name" value="Aldolase_TIM"/>
</dbReference>
<comment type="caution">
    <text evidence="10">The sequence shown here is derived from an EMBL/GenBank/DDBJ whole genome shotgun (WGS) entry which is preliminary data.</text>
</comment>
<dbReference type="RefSeq" id="WP_379910448.1">
    <property type="nucleotide sequence ID" value="NZ_JBHSWE010000001.1"/>
</dbReference>
<evidence type="ECO:0000313" key="11">
    <source>
        <dbReference type="Proteomes" id="UP001596422"/>
    </source>
</evidence>
<sequence>MSALHTFIEQQRSARPVLLMTHVVYGYPSVDESLALMRDLLETGVELLEVQFPFSDPSADGPSILHACHEALQQSPTLQRCLEDIAVLSRDFPDSRVLLMSYLNPLFRHGLERLPAAAATAGIVGFIVPDLPIELAASYRDACAEAGVEPVWLLTPETPPARMRQICEAATGMLYCVSRKGVTGQSGESTQPLEAYLAAIRQHTGLPLAVGFGIRTPAQVAALQGQADIAIVGSGLLDAYNQGGRAAVRDLVRSLRN</sequence>
<dbReference type="InterPro" id="IPR002028">
    <property type="entry name" value="Trp_synthase_suA"/>
</dbReference>
<dbReference type="Pfam" id="PF00290">
    <property type="entry name" value="Trp_syntA"/>
    <property type="match status" value="1"/>
</dbReference>
<accession>A0ABW2A3C3</accession>
<comment type="subunit">
    <text evidence="2 8">Tetramer of two alpha and two beta chains.</text>
</comment>
<feature type="active site" description="Proton acceptor" evidence="8">
    <location>
        <position position="49"/>
    </location>
</feature>
<dbReference type="NCBIfam" id="TIGR00262">
    <property type="entry name" value="trpA"/>
    <property type="match status" value="1"/>
</dbReference>
<dbReference type="Gene3D" id="3.20.20.70">
    <property type="entry name" value="Aldolase class I"/>
    <property type="match status" value="1"/>
</dbReference>
<dbReference type="PANTHER" id="PTHR43406">
    <property type="entry name" value="TRYPTOPHAN SYNTHASE, ALPHA CHAIN"/>
    <property type="match status" value="1"/>
</dbReference>
<dbReference type="GO" id="GO:0004834">
    <property type="term" value="F:tryptophan synthase activity"/>
    <property type="evidence" value="ECO:0007669"/>
    <property type="project" value="UniProtKB-EC"/>
</dbReference>
<keyword evidence="3 8" id="KW-0028">Amino-acid biosynthesis</keyword>
<proteinExistence type="inferred from homology"/>
<dbReference type="Proteomes" id="UP001596422">
    <property type="component" value="Unassembled WGS sequence"/>
</dbReference>
<comment type="pathway">
    <text evidence="1 8">Amino-acid biosynthesis; L-tryptophan biosynthesis; L-tryptophan from chorismate: step 5/5.</text>
</comment>
<evidence type="ECO:0000256" key="1">
    <source>
        <dbReference type="ARBA" id="ARBA00004733"/>
    </source>
</evidence>
<evidence type="ECO:0000313" key="10">
    <source>
        <dbReference type="EMBL" id="MFC6671977.1"/>
    </source>
</evidence>
<comment type="catalytic activity">
    <reaction evidence="7 8">
        <text>(1S,2R)-1-C-(indol-3-yl)glycerol 3-phosphate + L-serine = D-glyceraldehyde 3-phosphate + L-tryptophan + H2O</text>
        <dbReference type="Rhea" id="RHEA:10532"/>
        <dbReference type="ChEBI" id="CHEBI:15377"/>
        <dbReference type="ChEBI" id="CHEBI:33384"/>
        <dbReference type="ChEBI" id="CHEBI:57912"/>
        <dbReference type="ChEBI" id="CHEBI:58866"/>
        <dbReference type="ChEBI" id="CHEBI:59776"/>
        <dbReference type="EC" id="4.2.1.20"/>
    </reaction>
</comment>
<evidence type="ECO:0000256" key="9">
    <source>
        <dbReference type="RuleBase" id="RU003662"/>
    </source>
</evidence>
<evidence type="ECO:0000256" key="5">
    <source>
        <dbReference type="ARBA" id="ARBA00023141"/>
    </source>
</evidence>
<keyword evidence="5 8" id="KW-0057">Aromatic amino acid biosynthesis</keyword>